<dbReference type="RefSeq" id="XP_016758794.1">
    <property type="nucleotide sequence ID" value="XM_016909098.1"/>
</dbReference>
<sequence length="94" mass="10978">MEPPTPQQKKKDELLALPSPEKLREIARRQDERALEIRAKRQRASTIDERTNAAQIIQRHYRGHQTRRELKGYALDPSTRWLEVCSTTTSLLAE</sequence>
<organism evidence="1 2">
    <name type="scientific">Sphaerulina musiva (strain SO2202)</name>
    <name type="common">Poplar stem canker fungus</name>
    <name type="synonym">Septoria musiva</name>
    <dbReference type="NCBI Taxonomy" id="692275"/>
    <lineage>
        <taxon>Eukaryota</taxon>
        <taxon>Fungi</taxon>
        <taxon>Dikarya</taxon>
        <taxon>Ascomycota</taxon>
        <taxon>Pezizomycotina</taxon>
        <taxon>Dothideomycetes</taxon>
        <taxon>Dothideomycetidae</taxon>
        <taxon>Mycosphaerellales</taxon>
        <taxon>Mycosphaerellaceae</taxon>
        <taxon>Sphaerulina</taxon>
    </lineage>
</organism>
<evidence type="ECO:0000313" key="2">
    <source>
        <dbReference type="Proteomes" id="UP000016931"/>
    </source>
</evidence>
<dbReference type="Pfam" id="PF00612">
    <property type="entry name" value="IQ"/>
    <property type="match status" value="1"/>
</dbReference>
<dbReference type="AlphaFoldDB" id="N1QHP1"/>
<dbReference type="InterPro" id="IPR000048">
    <property type="entry name" value="IQ_motif_EF-hand-BS"/>
</dbReference>
<dbReference type="PROSITE" id="PS50096">
    <property type="entry name" value="IQ"/>
    <property type="match status" value="1"/>
</dbReference>
<dbReference type="OrthoDB" id="7344096at2759"/>
<dbReference type="CDD" id="cd23767">
    <property type="entry name" value="IQCD"/>
    <property type="match status" value="1"/>
</dbReference>
<accession>N1QHP1</accession>
<reference evidence="1 2" key="1">
    <citation type="journal article" date="2012" name="PLoS Pathog.">
        <title>Diverse lifestyles and strategies of plant pathogenesis encoded in the genomes of eighteen Dothideomycetes fungi.</title>
        <authorList>
            <person name="Ohm R.A."/>
            <person name="Feau N."/>
            <person name="Henrissat B."/>
            <person name="Schoch C.L."/>
            <person name="Horwitz B.A."/>
            <person name="Barry K.W."/>
            <person name="Condon B.J."/>
            <person name="Copeland A.C."/>
            <person name="Dhillon B."/>
            <person name="Glaser F."/>
            <person name="Hesse C.N."/>
            <person name="Kosti I."/>
            <person name="LaButti K."/>
            <person name="Lindquist E.A."/>
            <person name="Lucas S."/>
            <person name="Salamov A.A."/>
            <person name="Bradshaw R.E."/>
            <person name="Ciuffetti L."/>
            <person name="Hamelin R.C."/>
            <person name="Kema G.H.J."/>
            <person name="Lawrence C."/>
            <person name="Scott J.A."/>
            <person name="Spatafora J.W."/>
            <person name="Turgeon B.G."/>
            <person name="de Wit P.J.G.M."/>
            <person name="Zhong S."/>
            <person name="Goodwin S.B."/>
            <person name="Grigoriev I.V."/>
        </authorList>
    </citation>
    <scope>NUCLEOTIDE SEQUENCE [LARGE SCALE GENOMIC DNA]</scope>
    <source>
        <strain evidence="1 2">SO2202</strain>
    </source>
</reference>
<dbReference type="Proteomes" id="UP000016931">
    <property type="component" value="Unassembled WGS sequence"/>
</dbReference>
<name>N1QHP1_SPHMS</name>
<keyword evidence="2" id="KW-1185">Reference proteome</keyword>
<protein>
    <submittedName>
        <fullName evidence="1">Uncharacterized protein</fullName>
    </submittedName>
</protein>
<dbReference type="STRING" id="692275.N1QHP1"/>
<dbReference type="SMART" id="SM00015">
    <property type="entry name" value="IQ"/>
    <property type="match status" value="1"/>
</dbReference>
<gene>
    <name evidence="1" type="ORF">SEPMUDRAFT_49172</name>
</gene>
<proteinExistence type="predicted"/>
<dbReference type="OMA" id="STRWVEV"/>
<dbReference type="eggNOG" id="ENOG502QRIN">
    <property type="taxonomic scope" value="Eukaryota"/>
</dbReference>
<dbReference type="GeneID" id="27906235"/>
<dbReference type="HOGENOM" id="CLU_174237_0_0_1"/>
<dbReference type="EMBL" id="KB456267">
    <property type="protein sequence ID" value="EMF10673.1"/>
    <property type="molecule type" value="Genomic_DNA"/>
</dbReference>
<evidence type="ECO:0000313" key="1">
    <source>
        <dbReference type="EMBL" id="EMF10673.1"/>
    </source>
</evidence>